<evidence type="ECO:0000313" key="3">
    <source>
        <dbReference type="Proteomes" id="UP000327013"/>
    </source>
</evidence>
<reference evidence="2 3" key="1">
    <citation type="submission" date="2019-06" db="EMBL/GenBank/DDBJ databases">
        <title>A chromosomal-level reference genome of Carpinus fangiana (Coryloideae, Betulaceae).</title>
        <authorList>
            <person name="Yang X."/>
            <person name="Wang Z."/>
            <person name="Zhang L."/>
            <person name="Hao G."/>
            <person name="Liu J."/>
            <person name="Yang Y."/>
        </authorList>
    </citation>
    <scope>NUCLEOTIDE SEQUENCE [LARGE SCALE GENOMIC DNA]</scope>
    <source>
        <strain evidence="2">Cfa_2016G</strain>
        <tissue evidence="2">Leaf</tissue>
    </source>
</reference>
<dbReference type="Proteomes" id="UP000327013">
    <property type="component" value="Unassembled WGS sequence"/>
</dbReference>
<dbReference type="OrthoDB" id="4188844at2759"/>
<feature type="region of interest" description="Disordered" evidence="1">
    <location>
        <begin position="1"/>
        <end position="112"/>
    </location>
</feature>
<feature type="compositionally biased region" description="Low complexity" evidence="1">
    <location>
        <begin position="10"/>
        <end position="24"/>
    </location>
</feature>
<gene>
    <name evidence="2" type="ORF">FH972_023655</name>
</gene>
<sequence length="188" mass="21132">MTSRQPSGNAASARSVASTSSFRRNLLSGSHSQQPQRRRQDTAQSSSSADTVHLSYDQTPQEKQDSAAARSRHEAQNDIIIRDEHGQFEVDQPMPLPILDEDGEDLEDDDAQDKRDTRLIDLWRSHSRQQIDEGGKLIFSTMSETEAKTLLADLHSAVQASLQKKVASLDDDRWMFEPEEETEGLQPQ</sequence>
<feature type="compositionally biased region" description="Basic and acidic residues" evidence="1">
    <location>
        <begin position="60"/>
        <end position="88"/>
    </location>
</feature>
<dbReference type="EMBL" id="VIBQ01000014">
    <property type="protein sequence ID" value="KAB8349636.1"/>
    <property type="molecule type" value="Genomic_DNA"/>
</dbReference>
<keyword evidence="3" id="KW-1185">Reference proteome</keyword>
<comment type="caution">
    <text evidence="2">The sequence shown here is derived from an EMBL/GenBank/DDBJ whole genome shotgun (WGS) entry which is preliminary data.</text>
</comment>
<feature type="compositionally biased region" description="Acidic residues" evidence="1">
    <location>
        <begin position="99"/>
        <end position="111"/>
    </location>
</feature>
<name>A0A5N6KW72_9ROSI</name>
<dbReference type="AlphaFoldDB" id="A0A5N6KW72"/>
<protein>
    <submittedName>
        <fullName evidence="2">Uncharacterized protein</fullName>
    </submittedName>
</protein>
<accession>A0A5N6KW72</accession>
<feature type="compositionally biased region" description="Polar residues" evidence="1">
    <location>
        <begin position="42"/>
        <end position="59"/>
    </location>
</feature>
<organism evidence="2 3">
    <name type="scientific">Carpinus fangiana</name>
    <dbReference type="NCBI Taxonomy" id="176857"/>
    <lineage>
        <taxon>Eukaryota</taxon>
        <taxon>Viridiplantae</taxon>
        <taxon>Streptophyta</taxon>
        <taxon>Embryophyta</taxon>
        <taxon>Tracheophyta</taxon>
        <taxon>Spermatophyta</taxon>
        <taxon>Magnoliopsida</taxon>
        <taxon>eudicotyledons</taxon>
        <taxon>Gunneridae</taxon>
        <taxon>Pentapetalae</taxon>
        <taxon>rosids</taxon>
        <taxon>fabids</taxon>
        <taxon>Fagales</taxon>
        <taxon>Betulaceae</taxon>
        <taxon>Carpinus</taxon>
    </lineage>
</organism>
<proteinExistence type="predicted"/>
<evidence type="ECO:0000313" key="2">
    <source>
        <dbReference type="EMBL" id="KAB8349636.1"/>
    </source>
</evidence>
<evidence type="ECO:0000256" key="1">
    <source>
        <dbReference type="SAM" id="MobiDB-lite"/>
    </source>
</evidence>